<accession>A0A1J4VB43</accession>
<reference evidence="3 4" key="1">
    <citation type="journal article" date="2016" name="Environ. Microbiol.">
        <title>Genomic resolution of a cold subsurface aquifer community provides metabolic insights for novel microbes adapted to high CO concentrations.</title>
        <authorList>
            <person name="Probst A.J."/>
            <person name="Castelle C.J."/>
            <person name="Singh A."/>
            <person name="Brown C.T."/>
            <person name="Anantharaman K."/>
            <person name="Sharon I."/>
            <person name="Hug L.A."/>
            <person name="Burstein D."/>
            <person name="Emerson J.B."/>
            <person name="Thomas B.C."/>
            <person name="Banfield J.F."/>
        </authorList>
    </citation>
    <scope>NUCLEOTIDE SEQUENCE [LARGE SCALE GENOMIC DNA]</scope>
    <source>
        <strain evidence="3">CG1_02_47_685</strain>
    </source>
</reference>
<comment type="caution">
    <text evidence="3">The sequence shown here is derived from an EMBL/GenBank/DDBJ whole genome shotgun (WGS) entry which is preliminary data.</text>
</comment>
<organism evidence="3 4">
    <name type="scientific">Candidatus Nomurabacteria bacterium CG1_02_47_685</name>
    <dbReference type="NCBI Taxonomy" id="1805282"/>
    <lineage>
        <taxon>Bacteria</taxon>
        <taxon>Candidatus Nomuraibacteriota</taxon>
    </lineage>
</organism>
<keyword evidence="1" id="KW-0472">Membrane</keyword>
<dbReference type="InterPro" id="IPR043993">
    <property type="entry name" value="T4SS_pilin"/>
</dbReference>
<dbReference type="STRING" id="1805282.AUJ44_00600"/>
<proteinExistence type="predicted"/>
<sequence length="124" mass="13891">MKIKKNHKRYIAVIILVLMCAPFVALSADVIVPCENDCDFNDFIKLINNVINFLLFYISMPLAAISFAVAGVKMVLARGNESKVTEAKQIFWYVLMGALIALSAWLVVKAIVVVFFKPAYIFLT</sequence>
<feature type="chain" id="PRO_5012159069" description="DUF4134 domain-containing protein" evidence="2">
    <location>
        <begin position="28"/>
        <end position="124"/>
    </location>
</feature>
<feature type="transmembrane region" description="Helical" evidence="1">
    <location>
        <begin position="51"/>
        <end position="70"/>
    </location>
</feature>
<evidence type="ECO:0000313" key="3">
    <source>
        <dbReference type="EMBL" id="OIO33275.1"/>
    </source>
</evidence>
<protein>
    <recommendedName>
        <fullName evidence="5">DUF4134 domain-containing protein</fullName>
    </recommendedName>
</protein>
<keyword evidence="2" id="KW-0732">Signal</keyword>
<keyword evidence="1" id="KW-0812">Transmembrane</keyword>
<gene>
    <name evidence="3" type="ORF">AUJ44_00600</name>
</gene>
<feature type="signal peptide" evidence="2">
    <location>
        <begin position="1"/>
        <end position="27"/>
    </location>
</feature>
<evidence type="ECO:0000256" key="1">
    <source>
        <dbReference type="SAM" id="Phobius"/>
    </source>
</evidence>
<dbReference type="Pfam" id="PF18895">
    <property type="entry name" value="T4SS_pilin"/>
    <property type="match status" value="1"/>
</dbReference>
<keyword evidence="1" id="KW-1133">Transmembrane helix</keyword>
<evidence type="ECO:0000313" key="4">
    <source>
        <dbReference type="Proteomes" id="UP000183206"/>
    </source>
</evidence>
<dbReference type="AlphaFoldDB" id="A0A1J4VB43"/>
<feature type="transmembrane region" description="Helical" evidence="1">
    <location>
        <begin position="90"/>
        <end position="116"/>
    </location>
</feature>
<dbReference type="Proteomes" id="UP000183206">
    <property type="component" value="Unassembled WGS sequence"/>
</dbReference>
<name>A0A1J4VB43_9BACT</name>
<evidence type="ECO:0000256" key="2">
    <source>
        <dbReference type="SAM" id="SignalP"/>
    </source>
</evidence>
<evidence type="ECO:0008006" key="5">
    <source>
        <dbReference type="Google" id="ProtNLM"/>
    </source>
</evidence>
<dbReference type="EMBL" id="MNVO01000013">
    <property type="protein sequence ID" value="OIO33275.1"/>
    <property type="molecule type" value="Genomic_DNA"/>
</dbReference>